<dbReference type="PANTHER" id="PTHR10695">
    <property type="entry name" value="DEPHOSPHO-COA KINASE-RELATED"/>
    <property type="match status" value="1"/>
</dbReference>
<dbReference type="GeneID" id="73380284"/>
<dbReference type="EMBL" id="JAHUZD010000095">
    <property type="protein sequence ID" value="KAI3404475.2"/>
    <property type="molecule type" value="Genomic_DNA"/>
</dbReference>
<protein>
    <recommendedName>
        <fullName evidence="1">Cytidyltransferase-like domain-containing protein</fullName>
    </recommendedName>
</protein>
<name>A0AAI9SX92_9ASCO</name>
<evidence type="ECO:0000259" key="1">
    <source>
        <dbReference type="Pfam" id="PF01467"/>
    </source>
</evidence>
<evidence type="ECO:0000313" key="2">
    <source>
        <dbReference type="EMBL" id="KAI3404475.2"/>
    </source>
</evidence>
<dbReference type="InterPro" id="IPR004821">
    <property type="entry name" value="Cyt_trans-like"/>
</dbReference>
<dbReference type="GO" id="GO:0004140">
    <property type="term" value="F:dephospho-CoA kinase activity"/>
    <property type="evidence" value="ECO:0007669"/>
    <property type="project" value="TreeGrafter"/>
</dbReference>
<accession>A0AAI9SX92</accession>
<dbReference type="RefSeq" id="XP_049180220.1">
    <property type="nucleotide sequence ID" value="XM_049323921.1"/>
</dbReference>
<dbReference type="Pfam" id="PF01467">
    <property type="entry name" value="CTP_transf_like"/>
    <property type="match status" value="1"/>
</dbReference>
<proteinExistence type="predicted"/>
<dbReference type="Gene3D" id="3.40.50.620">
    <property type="entry name" value="HUPs"/>
    <property type="match status" value="1"/>
</dbReference>
<dbReference type="Proteomes" id="UP001202479">
    <property type="component" value="Unassembled WGS sequence"/>
</dbReference>
<dbReference type="InterPro" id="IPR014729">
    <property type="entry name" value="Rossmann-like_a/b/a_fold"/>
</dbReference>
<gene>
    <name evidence="2" type="ORF">KGF56_002667</name>
</gene>
<sequence length="239" mass="27397">MESEEFGQLDGTFEINVIFNVAKRKLRQLIRNWNKAFITKAEQELLQMPEISSFVLEVELPSAKYPILDKKSIGEFTTTAVGGTFDHLHDGHKILLSMALFLTRSRMIIGITGKELLQNKKFAEALEPFSKRQNSVTRFLSLIMSDDQYFEIYQISDVCGPTGYLRDIDGLVISHETISGGEFVNKYRREHGFNELDVTAIKVIGDKDSTAENSWKGKISSTDIRQRELEKIRKYEQYS</sequence>
<dbReference type="NCBIfam" id="NF001985">
    <property type="entry name" value="PRK00777.1"/>
    <property type="match status" value="1"/>
</dbReference>
<dbReference type="AlphaFoldDB" id="A0AAI9SX92"/>
<keyword evidence="3" id="KW-1185">Reference proteome</keyword>
<organism evidence="2 3">
    <name type="scientific">Candida oxycetoniae</name>
    <dbReference type="NCBI Taxonomy" id="497107"/>
    <lineage>
        <taxon>Eukaryota</taxon>
        <taxon>Fungi</taxon>
        <taxon>Dikarya</taxon>
        <taxon>Ascomycota</taxon>
        <taxon>Saccharomycotina</taxon>
        <taxon>Pichiomycetes</taxon>
        <taxon>Debaryomycetaceae</taxon>
        <taxon>Candida/Lodderomyces clade</taxon>
        <taxon>Candida</taxon>
    </lineage>
</organism>
<comment type="caution">
    <text evidence="2">The sequence shown here is derived from an EMBL/GenBank/DDBJ whole genome shotgun (WGS) entry which is preliminary data.</text>
</comment>
<evidence type="ECO:0000313" key="3">
    <source>
        <dbReference type="Proteomes" id="UP001202479"/>
    </source>
</evidence>
<reference evidence="2" key="1">
    <citation type="journal article" date="2022" name="DNA Res.">
        <title>Genome analysis of five recently described species of the CUG-Ser clade uncovers Candida theae as a new hybrid lineage with pathogenic potential in the Candida parapsilosis species complex.</title>
        <authorList>
            <person name="Mixao V."/>
            <person name="Del Olmo V."/>
            <person name="Hegedusova E."/>
            <person name="Saus E."/>
            <person name="Pryszcz L."/>
            <person name="Cillingova A."/>
            <person name="Nosek J."/>
            <person name="Gabaldon T."/>
        </authorList>
    </citation>
    <scope>NUCLEOTIDE SEQUENCE</scope>
    <source>
        <strain evidence="2">CBS 10844</strain>
    </source>
</reference>
<dbReference type="SUPFAM" id="SSF52374">
    <property type="entry name" value="Nucleotidylyl transferase"/>
    <property type="match status" value="1"/>
</dbReference>
<dbReference type="GO" id="GO:0015937">
    <property type="term" value="P:coenzyme A biosynthetic process"/>
    <property type="evidence" value="ECO:0007669"/>
    <property type="project" value="TreeGrafter"/>
</dbReference>
<feature type="domain" description="Cytidyltransferase-like" evidence="1">
    <location>
        <begin position="81"/>
        <end position="227"/>
    </location>
</feature>
<dbReference type="PANTHER" id="PTHR10695:SF46">
    <property type="entry name" value="BIFUNCTIONAL COENZYME A SYNTHASE-RELATED"/>
    <property type="match status" value="1"/>
</dbReference>